<evidence type="ECO:0000313" key="5">
    <source>
        <dbReference type="EMBL" id="OXZ34219.1"/>
    </source>
</evidence>
<feature type="transmembrane region" description="Helical" evidence="4">
    <location>
        <begin position="7"/>
        <end position="28"/>
    </location>
</feature>
<dbReference type="Gene3D" id="2.40.260.10">
    <property type="entry name" value="Sortase"/>
    <property type="match status" value="1"/>
</dbReference>
<dbReference type="Pfam" id="PF04203">
    <property type="entry name" value="Sortase"/>
    <property type="match status" value="1"/>
</dbReference>
<dbReference type="InterPro" id="IPR023365">
    <property type="entry name" value="Sortase_dom-sf"/>
</dbReference>
<keyword evidence="1" id="KW-0378">Hydrolase</keyword>
<dbReference type="NCBIfam" id="TIGR01076">
    <property type="entry name" value="sortase_fam"/>
    <property type="match status" value="1"/>
</dbReference>
<protein>
    <submittedName>
        <fullName evidence="5">Class C sortase</fullName>
    </submittedName>
</protein>
<feature type="region of interest" description="Disordered" evidence="3">
    <location>
        <begin position="226"/>
        <end position="245"/>
    </location>
</feature>
<evidence type="ECO:0000256" key="3">
    <source>
        <dbReference type="SAM" id="MobiDB-lite"/>
    </source>
</evidence>
<proteinExistence type="predicted"/>
<evidence type="ECO:0000313" key="6">
    <source>
        <dbReference type="Proteomes" id="UP000215546"/>
    </source>
</evidence>
<comment type="caution">
    <text evidence="5">The sequence shown here is derived from an EMBL/GenBank/DDBJ whole genome shotgun (WGS) entry which is preliminary data.</text>
</comment>
<dbReference type="AlphaFoldDB" id="A0A233VPB8"/>
<keyword evidence="4" id="KW-1133">Transmembrane helix</keyword>
<accession>A0A233VPB8</accession>
<gene>
    <name evidence="5" type="ORF">B9N55_01400</name>
</gene>
<dbReference type="GO" id="GO:0016787">
    <property type="term" value="F:hydrolase activity"/>
    <property type="evidence" value="ECO:0007669"/>
    <property type="project" value="UniProtKB-KW"/>
</dbReference>
<feature type="active site" description="Proton donor/acceptor" evidence="2">
    <location>
        <position position="141"/>
    </location>
</feature>
<keyword evidence="4" id="KW-0472">Membrane</keyword>
<dbReference type="RefSeq" id="WP_094208013.1">
    <property type="nucleotide sequence ID" value="NZ_NDYE01000004.1"/>
</dbReference>
<feature type="active site" description="Acyl-thioester intermediate" evidence="2">
    <location>
        <position position="203"/>
    </location>
</feature>
<evidence type="ECO:0000256" key="2">
    <source>
        <dbReference type="PIRSR" id="PIRSR605754-1"/>
    </source>
</evidence>
<feature type="transmembrane region" description="Helical" evidence="4">
    <location>
        <begin position="255"/>
        <end position="276"/>
    </location>
</feature>
<dbReference type="SUPFAM" id="SSF63817">
    <property type="entry name" value="Sortase"/>
    <property type="match status" value="1"/>
</dbReference>
<name>A0A233VPB8_FINMA</name>
<sequence>MRSSRKFGYVILFVGIGLLTFCLSNLSYKIFSQDKKMDDFLKAQGEMSTELSERIDKYNSNVNVDETGLVDPFNSEDIELEGSKVIDENGIFGYLEIPKINFKKPIYLGASYNHLAKGVGQLDGTSIPVGGKGRRSVLAGHRGWYGDIMLLKVGQLYSNDVVYVHHHGKTLTYKVVGREYISPSDWDRLKPVEDKDMLTILSCDPMYPPFTRRILINCVRVDDNSGKTGVDASSDKKNTTQLNAKSDSSSKTVDYVLLALTILAWIVLIVNIRKFVLDIRRHGK</sequence>
<evidence type="ECO:0000256" key="4">
    <source>
        <dbReference type="SAM" id="Phobius"/>
    </source>
</evidence>
<dbReference type="InterPro" id="IPR005754">
    <property type="entry name" value="Sortase"/>
</dbReference>
<dbReference type="CDD" id="cd05827">
    <property type="entry name" value="Sortase_C"/>
    <property type="match status" value="1"/>
</dbReference>
<dbReference type="NCBIfam" id="NF033745">
    <property type="entry name" value="class_C_sortase"/>
    <property type="match status" value="1"/>
</dbReference>
<reference evidence="6" key="1">
    <citation type="submission" date="2017-04" db="EMBL/GenBank/DDBJ databases">
        <title>Finegoldia magna isolated from orthopedic joint implant-associated infections.</title>
        <authorList>
            <person name="Bjorklund S."/>
            <person name="Bruggemann H."/>
            <person name="Jensen A."/>
            <person name="Hellmark B."/>
            <person name="Soderquist B."/>
        </authorList>
    </citation>
    <scope>NUCLEOTIDE SEQUENCE [LARGE SCALE GENOMIC DNA]</scope>
    <source>
        <strain evidence="6">12T273</strain>
    </source>
</reference>
<dbReference type="Proteomes" id="UP000215546">
    <property type="component" value="Unassembled WGS sequence"/>
</dbReference>
<organism evidence="5 6">
    <name type="scientific">Finegoldia magna</name>
    <name type="common">Peptostreptococcus magnus</name>
    <dbReference type="NCBI Taxonomy" id="1260"/>
    <lineage>
        <taxon>Bacteria</taxon>
        <taxon>Bacillati</taxon>
        <taxon>Bacillota</taxon>
        <taxon>Tissierellia</taxon>
        <taxon>Tissierellales</taxon>
        <taxon>Peptoniphilaceae</taxon>
        <taxon>Finegoldia</taxon>
    </lineage>
</organism>
<dbReference type="InterPro" id="IPR042002">
    <property type="entry name" value="Sortase_C"/>
</dbReference>
<keyword evidence="4" id="KW-0812">Transmembrane</keyword>
<evidence type="ECO:0000256" key="1">
    <source>
        <dbReference type="ARBA" id="ARBA00022801"/>
    </source>
</evidence>
<dbReference type="EMBL" id="NDYE01000004">
    <property type="protein sequence ID" value="OXZ34219.1"/>
    <property type="molecule type" value="Genomic_DNA"/>
</dbReference>